<protein>
    <submittedName>
        <fullName evidence="2">Uncharacterized protein</fullName>
    </submittedName>
</protein>
<dbReference type="EMBL" id="CP133617">
    <property type="protein sequence ID" value="WMV34042.1"/>
    <property type="molecule type" value="Genomic_DNA"/>
</dbReference>
<accession>A0AAF0TUU6</accession>
<gene>
    <name evidence="2" type="ORF">MTR67_027427</name>
</gene>
<dbReference type="Proteomes" id="UP001234989">
    <property type="component" value="Chromosome 6"/>
</dbReference>
<feature type="region of interest" description="Disordered" evidence="1">
    <location>
        <begin position="61"/>
        <end position="92"/>
    </location>
</feature>
<name>A0AAF0TUU6_SOLVR</name>
<feature type="compositionally biased region" description="Polar residues" evidence="1">
    <location>
        <begin position="82"/>
        <end position="92"/>
    </location>
</feature>
<feature type="compositionally biased region" description="Basic and acidic residues" evidence="1">
    <location>
        <begin position="61"/>
        <end position="80"/>
    </location>
</feature>
<feature type="region of interest" description="Disordered" evidence="1">
    <location>
        <begin position="21"/>
        <end position="49"/>
    </location>
</feature>
<organism evidence="2 3">
    <name type="scientific">Solanum verrucosum</name>
    <dbReference type="NCBI Taxonomy" id="315347"/>
    <lineage>
        <taxon>Eukaryota</taxon>
        <taxon>Viridiplantae</taxon>
        <taxon>Streptophyta</taxon>
        <taxon>Embryophyta</taxon>
        <taxon>Tracheophyta</taxon>
        <taxon>Spermatophyta</taxon>
        <taxon>Magnoliopsida</taxon>
        <taxon>eudicotyledons</taxon>
        <taxon>Gunneridae</taxon>
        <taxon>Pentapetalae</taxon>
        <taxon>asterids</taxon>
        <taxon>lamiids</taxon>
        <taxon>Solanales</taxon>
        <taxon>Solanaceae</taxon>
        <taxon>Solanoideae</taxon>
        <taxon>Solaneae</taxon>
        <taxon>Solanum</taxon>
    </lineage>
</organism>
<proteinExistence type="predicted"/>
<evidence type="ECO:0000313" key="3">
    <source>
        <dbReference type="Proteomes" id="UP001234989"/>
    </source>
</evidence>
<keyword evidence="3" id="KW-1185">Reference proteome</keyword>
<evidence type="ECO:0000256" key="1">
    <source>
        <dbReference type="SAM" id="MobiDB-lite"/>
    </source>
</evidence>
<evidence type="ECO:0000313" key="2">
    <source>
        <dbReference type="EMBL" id="WMV34042.1"/>
    </source>
</evidence>
<dbReference type="AlphaFoldDB" id="A0AAF0TUU6"/>
<sequence length="92" mass="10889">MGRRTKGRTITLWKDLVHQKRRQGKTNNISLRHSQTRRTRKLSSQFDTSIKTKDDLKEEKLDRVEENTVGRFRREKDRAKPQGTNNTTTHGK</sequence>
<reference evidence="2" key="1">
    <citation type="submission" date="2023-08" db="EMBL/GenBank/DDBJ databases">
        <title>A de novo genome assembly of Solanum verrucosum Schlechtendal, a Mexican diploid species geographically isolated from the other diploid A-genome species in potato relatives.</title>
        <authorList>
            <person name="Hosaka K."/>
        </authorList>
    </citation>
    <scope>NUCLEOTIDE SEQUENCE</scope>
    <source>
        <tissue evidence="2">Young leaves</tissue>
    </source>
</reference>